<dbReference type="KEGG" id="clec:106673893"/>
<protein>
    <recommendedName>
        <fullName evidence="5">Small integral membrane protein 29</fullName>
    </recommendedName>
</protein>
<evidence type="ECO:0000256" key="2">
    <source>
        <dbReference type="SAM" id="Phobius"/>
    </source>
</evidence>
<keyword evidence="2" id="KW-0472">Membrane</keyword>
<dbReference type="EnsemblMetazoa" id="XM_014406271.2">
    <property type="protein sequence ID" value="XP_014261757.1"/>
    <property type="gene ID" value="LOC106673893"/>
</dbReference>
<dbReference type="RefSeq" id="XP_014261757.1">
    <property type="nucleotide sequence ID" value="XM_014406271.2"/>
</dbReference>
<dbReference type="InterPro" id="IPR042351">
    <property type="entry name" value="C3orf18-like"/>
</dbReference>
<feature type="region of interest" description="Disordered" evidence="1">
    <location>
        <begin position="83"/>
        <end position="123"/>
    </location>
</feature>
<evidence type="ECO:0000256" key="1">
    <source>
        <dbReference type="SAM" id="MobiDB-lite"/>
    </source>
</evidence>
<dbReference type="AlphaFoldDB" id="A0A8I6SDS6"/>
<accession>A0A8I6SDS6</accession>
<dbReference type="GeneID" id="106673893"/>
<dbReference type="PANTHER" id="PTHR15868:SF0">
    <property type="entry name" value="SIMILAR TO RIKEN CDNA 6430571L13 GENE_ SIMILAR TO G20 PROTEIN"/>
    <property type="match status" value="1"/>
</dbReference>
<dbReference type="OrthoDB" id="6624984at2759"/>
<proteinExistence type="predicted"/>
<keyword evidence="2" id="KW-0812">Transmembrane</keyword>
<keyword evidence="2" id="KW-1133">Transmembrane helix</keyword>
<feature type="transmembrane region" description="Helical" evidence="2">
    <location>
        <begin position="28"/>
        <end position="50"/>
    </location>
</feature>
<evidence type="ECO:0008006" key="5">
    <source>
        <dbReference type="Google" id="ProtNLM"/>
    </source>
</evidence>
<dbReference type="PANTHER" id="PTHR15868">
    <property type="entry name" value="SIMILAR TO RIKEN CDNA 6430571L13 GENE, SIMILAR TO G20 PROTEIN"/>
    <property type="match status" value="1"/>
</dbReference>
<evidence type="ECO:0000313" key="3">
    <source>
        <dbReference type="EnsemblMetazoa" id="XP_014261757.1"/>
    </source>
</evidence>
<keyword evidence="4" id="KW-1185">Reference proteome</keyword>
<sequence>MSNNNRSTTEDPLFIHDDDEETSDGFNYLLVTFYSLFSIMILTVVVIVLMRRKKKIDRLRHNLMPFYNFAPGEEEDWETELLDADDKEGQSRRVGTNCQVDKGTRQEDDASSTADKVLIRRNS</sequence>
<reference evidence="3" key="1">
    <citation type="submission" date="2022-01" db="UniProtKB">
        <authorList>
            <consortium name="EnsemblMetazoa"/>
        </authorList>
    </citation>
    <scope>IDENTIFICATION</scope>
</reference>
<organism evidence="3 4">
    <name type="scientific">Cimex lectularius</name>
    <name type="common">Bed bug</name>
    <name type="synonym">Acanthia lectularia</name>
    <dbReference type="NCBI Taxonomy" id="79782"/>
    <lineage>
        <taxon>Eukaryota</taxon>
        <taxon>Metazoa</taxon>
        <taxon>Ecdysozoa</taxon>
        <taxon>Arthropoda</taxon>
        <taxon>Hexapoda</taxon>
        <taxon>Insecta</taxon>
        <taxon>Pterygota</taxon>
        <taxon>Neoptera</taxon>
        <taxon>Paraneoptera</taxon>
        <taxon>Hemiptera</taxon>
        <taxon>Heteroptera</taxon>
        <taxon>Panheteroptera</taxon>
        <taxon>Cimicomorpha</taxon>
        <taxon>Cimicidae</taxon>
        <taxon>Cimex</taxon>
    </lineage>
</organism>
<evidence type="ECO:0000313" key="4">
    <source>
        <dbReference type="Proteomes" id="UP000494040"/>
    </source>
</evidence>
<name>A0A8I6SDS6_CIMLE</name>
<dbReference type="Proteomes" id="UP000494040">
    <property type="component" value="Unassembled WGS sequence"/>
</dbReference>